<dbReference type="PANTHER" id="PTHR43335:SF3">
    <property type="entry name" value="ABC TRANSPORTER"/>
    <property type="match status" value="1"/>
</dbReference>
<dbReference type="CDD" id="cd03230">
    <property type="entry name" value="ABC_DR_subfamily_A"/>
    <property type="match status" value="1"/>
</dbReference>
<dbReference type="GO" id="GO:0005524">
    <property type="term" value="F:ATP binding"/>
    <property type="evidence" value="ECO:0007669"/>
    <property type="project" value="UniProtKB-KW"/>
</dbReference>
<dbReference type="EMBL" id="SDMR01000009">
    <property type="protein sequence ID" value="TBT94802.1"/>
    <property type="molecule type" value="Genomic_DNA"/>
</dbReference>
<keyword evidence="4 6" id="KW-0067">ATP-binding</keyword>
<keyword evidence="2" id="KW-0813">Transport</keyword>
<keyword evidence="3" id="KW-0547">Nucleotide-binding</keyword>
<feature type="domain" description="ABC transporter" evidence="5">
    <location>
        <begin position="20"/>
        <end position="250"/>
    </location>
</feature>
<evidence type="ECO:0000256" key="1">
    <source>
        <dbReference type="ARBA" id="ARBA00005417"/>
    </source>
</evidence>
<accession>A0A4Q9KJZ9</accession>
<dbReference type="AlphaFoldDB" id="A0A4Q9KJZ9"/>
<comment type="caution">
    <text evidence="6">The sequence shown here is derived from an EMBL/GenBank/DDBJ whole genome shotgun (WGS) entry which is preliminary data.</text>
</comment>
<comment type="similarity">
    <text evidence="1">Belongs to the ABC transporter superfamily.</text>
</comment>
<dbReference type="PANTHER" id="PTHR43335">
    <property type="entry name" value="ABC TRANSPORTER, ATP-BINDING PROTEIN"/>
    <property type="match status" value="1"/>
</dbReference>
<organism evidence="6 7">
    <name type="scientific">Propioniciclava tarda</name>
    <dbReference type="NCBI Taxonomy" id="433330"/>
    <lineage>
        <taxon>Bacteria</taxon>
        <taxon>Bacillati</taxon>
        <taxon>Actinomycetota</taxon>
        <taxon>Actinomycetes</taxon>
        <taxon>Propionibacteriales</taxon>
        <taxon>Propionibacteriaceae</taxon>
        <taxon>Propioniciclava</taxon>
    </lineage>
</organism>
<evidence type="ECO:0000256" key="3">
    <source>
        <dbReference type="ARBA" id="ARBA00022741"/>
    </source>
</evidence>
<dbReference type="InterPro" id="IPR027417">
    <property type="entry name" value="P-loop_NTPase"/>
</dbReference>
<reference evidence="6 7" key="1">
    <citation type="submission" date="2019-01" db="EMBL/GenBank/DDBJ databases">
        <title>Lactibacter flavus gen. nov., sp. nov., a novel bacterium of the family Propionibacteriaceae isolated from raw milk and dairy products.</title>
        <authorList>
            <person name="Huptas C."/>
            <person name="Wenning M."/>
            <person name="Breitenwieser F."/>
            <person name="Doll E."/>
            <person name="Von Neubeck M."/>
            <person name="Busse H.-J."/>
            <person name="Scherer S."/>
        </authorList>
    </citation>
    <scope>NUCLEOTIDE SEQUENCE [LARGE SCALE GENOMIC DNA]</scope>
    <source>
        <strain evidence="6 7">DSM 22130</strain>
    </source>
</reference>
<dbReference type="PROSITE" id="PS50893">
    <property type="entry name" value="ABC_TRANSPORTER_2"/>
    <property type="match status" value="1"/>
</dbReference>
<sequence length="318" mass="33558">MSIAHPTSPGPSVVVGCTGIVAEGVKRAFGDVRAVDGVTFSAPSGAVTALIGPNGSGKTTLLLVLAGLLRPDAGTARVGGFDIVTENLAARASVGWMPDSFGTWDALTCREILLTFASAYGLSPEAGRRRAASLFEQLHLTEFAERPARVLSRGQKQRLGLARALVHDPCVLLLDEPASGLDPRSRIELRDLLRDLAQEGKTVLVSSHVLSELEEVYDHAVFLSKGRTVEATAVDARTAERGWRLDALDPVALRTFLANAGIPWARSSGGEVIVQLAGTDSAMQLVRAAVAAGVALHTIAPVAGRLEEAYLALDEERK</sequence>
<dbReference type="Gene3D" id="3.40.50.300">
    <property type="entry name" value="P-loop containing nucleotide triphosphate hydrolases"/>
    <property type="match status" value="1"/>
</dbReference>
<keyword evidence="7" id="KW-1185">Reference proteome</keyword>
<name>A0A4Q9KJZ9_PROTD</name>
<evidence type="ECO:0000313" key="7">
    <source>
        <dbReference type="Proteomes" id="UP000291933"/>
    </source>
</evidence>
<evidence type="ECO:0000256" key="2">
    <source>
        <dbReference type="ARBA" id="ARBA00022448"/>
    </source>
</evidence>
<dbReference type="InterPro" id="IPR003593">
    <property type="entry name" value="AAA+_ATPase"/>
</dbReference>
<dbReference type="InterPro" id="IPR003439">
    <property type="entry name" value="ABC_transporter-like_ATP-bd"/>
</dbReference>
<dbReference type="SMART" id="SM00382">
    <property type="entry name" value="AAA"/>
    <property type="match status" value="1"/>
</dbReference>
<dbReference type="OrthoDB" id="9804819at2"/>
<evidence type="ECO:0000313" key="6">
    <source>
        <dbReference type="EMBL" id="TBT94802.1"/>
    </source>
</evidence>
<protein>
    <submittedName>
        <fullName evidence="6">ABC transporter ATP-binding protein</fullName>
    </submittedName>
</protein>
<dbReference type="RefSeq" id="WP_131172118.1">
    <property type="nucleotide sequence ID" value="NZ_FXTL01000009.1"/>
</dbReference>
<proteinExistence type="inferred from homology"/>
<gene>
    <name evidence="6" type="ORF">ET996_08420</name>
</gene>
<dbReference type="Pfam" id="PF00005">
    <property type="entry name" value="ABC_tran"/>
    <property type="match status" value="1"/>
</dbReference>
<dbReference type="Proteomes" id="UP000291933">
    <property type="component" value="Unassembled WGS sequence"/>
</dbReference>
<dbReference type="GO" id="GO:0016887">
    <property type="term" value="F:ATP hydrolysis activity"/>
    <property type="evidence" value="ECO:0007669"/>
    <property type="project" value="InterPro"/>
</dbReference>
<evidence type="ECO:0000256" key="4">
    <source>
        <dbReference type="ARBA" id="ARBA00022840"/>
    </source>
</evidence>
<evidence type="ECO:0000259" key="5">
    <source>
        <dbReference type="PROSITE" id="PS50893"/>
    </source>
</evidence>
<dbReference type="SUPFAM" id="SSF52540">
    <property type="entry name" value="P-loop containing nucleoside triphosphate hydrolases"/>
    <property type="match status" value="1"/>
</dbReference>